<evidence type="ECO:0000259" key="1">
    <source>
        <dbReference type="SMART" id="SM01017"/>
    </source>
</evidence>
<proteinExistence type="predicted"/>
<dbReference type="InterPro" id="IPR011021">
    <property type="entry name" value="Arrestin-like_N"/>
</dbReference>
<dbReference type="Proteomes" id="UP001479436">
    <property type="component" value="Unassembled WGS sequence"/>
</dbReference>
<feature type="domain" description="Arrestin C-terminal-like" evidence="1">
    <location>
        <begin position="162"/>
        <end position="294"/>
    </location>
</feature>
<keyword evidence="3" id="KW-1185">Reference proteome</keyword>
<name>A0ABR2X045_9FUNG</name>
<dbReference type="SUPFAM" id="SSF81296">
    <property type="entry name" value="E set domains"/>
    <property type="match status" value="1"/>
</dbReference>
<dbReference type="Pfam" id="PF02752">
    <property type="entry name" value="Arrestin_C"/>
    <property type="match status" value="1"/>
</dbReference>
<dbReference type="InterPro" id="IPR014756">
    <property type="entry name" value="Ig_E-set"/>
</dbReference>
<dbReference type="PANTHER" id="PTHR11188:SF17">
    <property type="entry name" value="FI21816P1"/>
    <property type="match status" value="1"/>
</dbReference>
<dbReference type="InterPro" id="IPR014752">
    <property type="entry name" value="Arrestin-like_C"/>
</dbReference>
<comment type="caution">
    <text evidence="2">The sequence shown here is derived from an EMBL/GenBank/DDBJ whole genome shotgun (WGS) entry which is preliminary data.</text>
</comment>
<evidence type="ECO:0000313" key="2">
    <source>
        <dbReference type="EMBL" id="KAK9767077.1"/>
    </source>
</evidence>
<dbReference type="InterPro" id="IPR050357">
    <property type="entry name" value="Arrestin_domain-protein"/>
</dbReference>
<accession>A0ABR2X045</accession>
<dbReference type="SMART" id="SM01017">
    <property type="entry name" value="Arrestin_C"/>
    <property type="match status" value="1"/>
</dbReference>
<sequence length="330" mass="37778">MVNSSLEIRLNYPYFALYGFTSTSAGKALKGIVIIRLKRLTKIKSLLLNFRGETNVHWIYSAALLNNKCRFKNILIDRTLVLLEPSSSWHILPAGEYKFPFEFALYGDSMETIHTQVVRCNYSITAVAERSLFRTKLFTKKEILVKRFYPQDDDPVTLSEIIPNTMNIKIFAPKKVYGLGDIISIRIRCVPFSNEVTMRINCSIKEVTIYHKPKSSKTTSEKKWYRGLLESDFVSVLEEKVIFIPIHPHYINSDCSTELIETKHEIVIKIEVASSHGRIDHLIKIPILILSDAYDKIYENLPTYIPSPGSGPNLKLNPPPYTSKCKTSLK</sequence>
<reference evidence="2 3" key="1">
    <citation type="submission" date="2023-04" db="EMBL/GenBank/DDBJ databases">
        <title>Genome of Basidiobolus ranarum AG-B5.</title>
        <authorList>
            <person name="Stajich J.E."/>
            <person name="Carter-House D."/>
            <person name="Gryganskyi A."/>
        </authorList>
    </citation>
    <scope>NUCLEOTIDE SEQUENCE [LARGE SCALE GENOMIC DNA]</scope>
    <source>
        <strain evidence="2 3">AG-B5</strain>
    </source>
</reference>
<protein>
    <recommendedName>
        <fullName evidence="1">Arrestin C-terminal-like domain-containing protein</fullName>
    </recommendedName>
</protein>
<dbReference type="InterPro" id="IPR011022">
    <property type="entry name" value="Arrestin_C-like"/>
</dbReference>
<organism evidence="2 3">
    <name type="scientific">Basidiobolus ranarum</name>
    <dbReference type="NCBI Taxonomy" id="34480"/>
    <lineage>
        <taxon>Eukaryota</taxon>
        <taxon>Fungi</taxon>
        <taxon>Fungi incertae sedis</taxon>
        <taxon>Zoopagomycota</taxon>
        <taxon>Entomophthoromycotina</taxon>
        <taxon>Basidiobolomycetes</taxon>
        <taxon>Basidiobolales</taxon>
        <taxon>Basidiobolaceae</taxon>
        <taxon>Basidiobolus</taxon>
    </lineage>
</organism>
<gene>
    <name evidence="2" type="ORF">K7432_003387</name>
</gene>
<dbReference type="Pfam" id="PF00339">
    <property type="entry name" value="Arrestin_N"/>
    <property type="match status" value="1"/>
</dbReference>
<dbReference type="EMBL" id="JASJQH010000103">
    <property type="protein sequence ID" value="KAK9767077.1"/>
    <property type="molecule type" value="Genomic_DNA"/>
</dbReference>
<evidence type="ECO:0000313" key="3">
    <source>
        <dbReference type="Proteomes" id="UP001479436"/>
    </source>
</evidence>
<dbReference type="Gene3D" id="2.60.40.640">
    <property type="match status" value="1"/>
</dbReference>
<dbReference type="PANTHER" id="PTHR11188">
    <property type="entry name" value="ARRESTIN DOMAIN CONTAINING PROTEIN"/>
    <property type="match status" value="1"/>
</dbReference>